<comment type="caution">
    <text evidence="2">The sequence shown here is derived from an EMBL/GenBank/DDBJ whole genome shotgun (WGS) entry which is preliminary data.</text>
</comment>
<sequence length="96" mass="10644">MWAGAQQCGDGLAVEEACGKVEQRRTEAEGWSLSMAGCWRATYHKHQRHNRREPLELCGRKVQLQAESLHRCKLGSPAVHTTGGGHGWSQSDVYAL</sequence>
<proteinExistence type="predicted"/>
<dbReference type="AlphaFoldDB" id="K0T7I6"/>
<evidence type="ECO:0000256" key="1">
    <source>
        <dbReference type="SAM" id="MobiDB-lite"/>
    </source>
</evidence>
<dbReference type="EMBL" id="AGNL01014957">
    <property type="protein sequence ID" value="EJK66447.1"/>
    <property type="molecule type" value="Genomic_DNA"/>
</dbReference>
<feature type="region of interest" description="Disordered" evidence="1">
    <location>
        <begin position="76"/>
        <end position="96"/>
    </location>
</feature>
<protein>
    <submittedName>
        <fullName evidence="2">Uncharacterized protein</fullName>
    </submittedName>
</protein>
<accession>K0T7I6</accession>
<dbReference type="Proteomes" id="UP000266841">
    <property type="component" value="Unassembled WGS sequence"/>
</dbReference>
<keyword evidence="3" id="KW-1185">Reference proteome</keyword>
<name>K0T7I6_THAOC</name>
<gene>
    <name evidence="2" type="ORF">THAOC_12637</name>
</gene>
<organism evidence="2 3">
    <name type="scientific">Thalassiosira oceanica</name>
    <name type="common">Marine diatom</name>
    <dbReference type="NCBI Taxonomy" id="159749"/>
    <lineage>
        <taxon>Eukaryota</taxon>
        <taxon>Sar</taxon>
        <taxon>Stramenopiles</taxon>
        <taxon>Ochrophyta</taxon>
        <taxon>Bacillariophyta</taxon>
        <taxon>Coscinodiscophyceae</taxon>
        <taxon>Thalassiosirophycidae</taxon>
        <taxon>Thalassiosirales</taxon>
        <taxon>Thalassiosiraceae</taxon>
        <taxon>Thalassiosira</taxon>
    </lineage>
</organism>
<reference evidence="2 3" key="1">
    <citation type="journal article" date="2012" name="Genome Biol.">
        <title>Genome and low-iron response of an oceanic diatom adapted to chronic iron limitation.</title>
        <authorList>
            <person name="Lommer M."/>
            <person name="Specht M."/>
            <person name="Roy A.S."/>
            <person name="Kraemer L."/>
            <person name="Andreson R."/>
            <person name="Gutowska M.A."/>
            <person name="Wolf J."/>
            <person name="Bergner S.V."/>
            <person name="Schilhabel M.B."/>
            <person name="Klostermeier U.C."/>
            <person name="Beiko R.G."/>
            <person name="Rosenstiel P."/>
            <person name="Hippler M."/>
            <person name="Laroche J."/>
        </authorList>
    </citation>
    <scope>NUCLEOTIDE SEQUENCE [LARGE SCALE GENOMIC DNA]</scope>
    <source>
        <strain evidence="2 3">CCMP1005</strain>
    </source>
</reference>
<feature type="non-terminal residue" evidence="2">
    <location>
        <position position="96"/>
    </location>
</feature>
<evidence type="ECO:0000313" key="2">
    <source>
        <dbReference type="EMBL" id="EJK66447.1"/>
    </source>
</evidence>
<evidence type="ECO:0000313" key="3">
    <source>
        <dbReference type="Proteomes" id="UP000266841"/>
    </source>
</evidence>